<evidence type="ECO:0000313" key="1">
    <source>
        <dbReference type="EMBL" id="KAJ4704495.1"/>
    </source>
</evidence>
<evidence type="ECO:0000313" key="2">
    <source>
        <dbReference type="Proteomes" id="UP001164539"/>
    </source>
</evidence>
<keyword evidence="2" id="KW-1185">Reference proteome</keyword>
<accession>A0ACC1WZ82</accession>
<reference evidence="1 2" key="1">
    <citation type="journal article" date="2023" name="Science">
        <title>Complex scaffold remodeling in plant triterpene biosynthesis.</title>
        <authorList>
            <person name="De La Pena R."/>
            <person name="Hodgson H."/>
            <person name="Liu J.C."/>
            <person name="Stephenson M.J."/>
            <person name="Martin A.C."/>
            <person name="Owen C."/>
            <person name="Harkess A."/>
            <person name="Leebens-Mack J."/>
            <person name="Jimenez L.E."/>
            <person name="Osbourn A."/>
            <person name="Sattely E.S."/>
        </authorList>
    </citation>
    <scope>NUCLEOTIDE SEQUENCE [LARGE SCALE GENOMIC DNA]</scope>
    <source>
        <strain evidence="2">cv. JPN11</strain>
        <tissue evidence="1">Leaf</tissue>
    </source>
</reference>
<organism evidence="1 2">
    <name type="scientific">Melia azedarach</name>
    <name type="common">Chinaberry tree</name>
    <dbReference type="NCBI Taxonomy" id="155640"/>
    <lineage>
        <taxon>Eukaryota</taxon>
        <taxon>Viridiplantae</taxon>
        <taxon>Streptophyta</taxon>
        <taxon>Embryophyta</taxon>
        <taxon>Tracheophyta</taxon>
        <taxon>Spermatophyta</taxon>
        <taxon>Magnoliopsida</taxon>
        <taxon>eudicotyledons</taxon>
        <taxon>Gunneridae</taxon>
        <taxon>Pentapetalae</taxon>
        <taxon>rosids</taxon>
        <taxon>malvids</taxon>
        <taxon>Sapindales</taxon>
        <taxon>Meliaceae</taxon>
        <taxon>Melia</taxon>
    </lineage>
</organism>
<sequence length="113" mass="13008">MANYYWTSLQQNQQLAAAYVWAKLSNFALDTGNRSVFRPQTWKAESFCLYFAMYVYEKGSNSFLLLICDDWEKLTKHHTCQISTWVLVIPVISLRSDEDDAKAKVLDVSAPCV</sequence>
<dbReference type="Proteomes" id="UP001164539">
    <property type="component" value="Chromosome 12"/>
</dbReference>
<dbReference type="EMBL" id="CM051405">
    <property type="protein sequence ID" value="KAJ4704495.1"/>
    <property type="molecule type" value="Genomic_DNA"/>
</dbReference>
<protein>
    <submittedName>
        <fullName evidence="1">Uncharacterized protein</fullName>
    </submittedName>
</protein>
<gene>
    <name evidence="1" type="ORF">OWV82_021397</name>
</gene>
<name>A0ACC1WZ82_MELAZ</name>
<proteinExistence type="predicted"/>
<comment type="caution">
    <text evidence="1">The sequence shown here is derived from an EMBL/GenBank/DDBJ whole genome shotgun (WGS) entry which is preliminary data.</text>
</comment>